<dbReference type="RefSeq" id="WP_151971505.1">
    <property type="nucleotide sequence ID" value="NZ_AP019860.1"/>
</dbReference>
<dbReference type="SUPFAM" id="SSF56112">
    <property type="entry name" value="Protein kinase-like (PK-like)"/>
    <property type="match status" value="1"/>
</dbReference>
<reference evidence="2 3" key="1">
    <citation type="submission" date="2019-08" db="EMBL/GenBank/DDBJ databases">
        <title>Complete genome sequence of Candidatus Uab amorphum.</title>
        <authorList>
            <person name="Shiratori T."/>
            <person name="Suzuki S."/>
            <person name="Kakizawa Y."/>
            <person name="Ishida K."/>
        </authorList>
    </citation>
    <scope>NUCLEOTIDE SEQUENCE [LARGE SCALE GENOMIC DNA]</scope>
    <source>
        <strain evidence="2 3">SRT547</strain>
    </source>
</reference>
<dbReference type="InterPro" id="IPR011009">
    <property type="entry name" value="Kinase-like_dom_sf"/>
</dbReference>
<dbReference type="EMBL" id="AP019860">
    <property type="protein sequence ID" value="BBM87488.1"/>
    <property type="molecule type" value="Genomic_DNA"/>
</dbReference>
<feature type="domain" description="Aminoglycoside phosphotransferase" evidence="1">
    <location>
        <begin position="151"/>
        <end position="232"/>
    </location>
</feature>
<protein>
    <recommendedName>
        <fullName evidence="1">Aminoglycoside phosphotransferase domain-containing protein</fullName>
    </recommendedName>
</protein>
<evidence type="ECO:0000313" key="3">
    <source>
        <dbReference type="Proteomes" id="UP000326354"/>
    </source>
</evidence>
<proteinExistence type="predicted"/>
<name>A0A5S9F6A8_UABAM</name>
<dbReference type="Proteomes" id="UP000326354">
    <property type="component" value="Chromosome"/>
</dbReference>
<sequence>MMQSRFFNHIQVKPKKSTVRKSSIDTEKLRQELSWYLKIPKELQSISPKILQYNMDENHSFIDMEFYDHPTLSNMYLYRNYSVETWKKICQEIESTLHKLGKYKLKFVSTQKLIKSMKRMYEKKTYERLKSVLSKEHVALFDTEYLEINNQVCVGLKYVFSMLPKLINESDLYNQNQFSIIHGDFCFGNLLYNFETGIIYMIDPRGKFGDFDIYGDPRYDVAKLLHSIEGEYDVIVNGMFHSCWKDKNFFYNLHTNDYQSMVKNVFNKHFLKKWQTNRLQIKLIESLMFLSMVPLHADSLQAQQIFLARGLQILTQISSELSLVKF</sequence>
<dbReference type="InterPro" id="IPR002575">
    <property type="entry name" value="Aminoglycoside_PTrfase"/>
</dbReference>
<organism evidence="2 3">
    <name type="scientific">Uabimicrobium amorphum</name>
    <dbReference type="NCBI Taxonomy" id="2596890"/>
    <lineage>
        <taxon>Bacteria</taxon>
        <taxon>Pseudomonadati</taxon>
        <taxon>Planctomycetota</taxon>
        <taxon>Candidatus Uabimicrobiia</taxon>
        <taxon>Candidatus Uabimicrobiales</taxon>
        <taxon>Candidatus Uabimicrobiaceae</taxon>
        <taxon>Candidatus Uabimicrobium</taxon>
    </lineage>
</organism>
<evidence type="ECO:0000259" key="1">
    <source>
        <dbReference type="Pfam" id="PF01636"/>
    </source>
</evidence>
<evidence type="ECO:0000313" key="2">
    <source>
        <dbReference type="EMBL" id="BBM87488.1"/>
    </source>
</evidence>
<gene>
    <name evidence="2" type="ORF">UABAM_05900</name>
</gene>
<dbReference type="OrthoDB" id="9814110at2"/>
<dbReference type="Gene3D" id="3.90.1200.10">
    <property type="match status" value="1"/>
</dbReference>
<dbReference type="KEGG" id="uam:UABAM_05900"/>
<keyword evidence="3" id="KW-1185">Reference proteome</keyword>
<dbReference type="Pfam" id="PF01636">
    <property type="entry name" value="APH"/>
    <property type="match status" value="1"/>
</dbReference>
<dbReference type="AlphaFoldDB" id="A0A5S9F6A8"/>
<accession>A0A5S9F6A8</accession>